<proteinExistence type="predicted"/>
<reference evidence="5" key="1">
    <citation type="submission" date="2019-08" db="EMBL/GenBank/DDBJ databases">
        <authorList>
            <person name="Kucharzyk K."/>
            <person name="Murdoch R.W."/>
            <person name="Higgins S."/>
            <person name="Loffler F."/>
        </authorList>
    </citation>
    <scope>NUCLEOTIDE SEQUENCE</scope>
</reference>
<dbReference type="GO" id="GO:0016559">
    <property type="term" value="P:peroxisome fission"/>
    <property type="evidence" value="ECO:0007669"/>
    <property type="project" value="InterPro"/>
</dbReference>
<name>A0A644Y0H4_9ZZZZ</name>
<evidence type="ECO:0000256" key="4">
    <source>
        <dbReference type="SAM" id="MobiDB-lite"/>
    </source>
</evidence>
<evidence type="ECO:0000313" key="5">
    <source>
        <dbReference type="EMBL" id="MPM22010.1"/>
    </source>
</evidence>
<sequence length="297" mass="35119">MADYPYKKPETANSAEKLKLYSREFLKSGMQTIESKLMSFDTWINFFAERYSDSYIKNMNIADGKYQEDWFKMSRELKAKRVYSEQELTNFINNRDKRLLLCDKLGNALVKLKEIQGKIKLFEQIASVSTSLLVIGQEHSITLATENLPDYKKLRVEITDAREKFLEFFSIIDVINSYSPPGMEEYIEMITSSKEGFEKLFSLADQYTALVDQLIGELDELEKLSNKTHSSFLYNIMMAITSDGNELLDLMEKNRSEQDRMKQEKEQERQRRQRRLNINSPDYREYRRQGYIPRYYA</sequence>
<dbReference type="AlphaFoldDB" id="A0A644Y0H4"/>
<keyword evidence="1" id="KW-0472">Membrane</keyword>
<evidence type="ECO:0000256" key="3">
    <source>
        <dbReference type="ARBA" id="ARBA00046271"/>
    </source>
</evidence>
<dbReference type="EMBL" id="VSSQ01003715">
    <property type="protein sequence ID" value="MPM22010.1"/>
    <property type="molecule type" value="Genomic_DNA"/>
</dbReference>
<feature type="compositionally biased region" description="Basic and acidic residues" evidence="4">
    <location>
        <begin position="255"/>
        <end position="270"/>
    </location>
</feature>
<dbReference type="InterPro" id="IPR008733">
    <property type="entry name" value="PEX11"/>
</dbReference>
<dbReference type="GO" id="GO:0005778">
    <property type="term" value="C:peroxisomal membrane"/>
    <property type="evidence" value="ECO:0007669"/>
    <property type="project" value="UniProtKB-SubCell"/>
</dbReference>
<feature type="region of interest" description="Disordered" evidence="4">
    <location>
        <begin position="255"/>
        <end position="280"/>
    </location>
</feature>
<keyword evidence="2" id="KW-0576">Peroxisome</keyword>
<comment type="subcellular location">
    <subcellularLocation>
        <location evidence="3">Peroxisome membrane</location>
    </subcellularLocation>
</comment>
<dbReference type="Pfam" id="PF05648">
    <property type="entry name" value="PEX11"/>
    <property type="match status" value="1"/>
</dbReference>
<organism evidence="5">
    <name type="scientific">bioreactor metagenome</name>
    <dbReference type="NCBI Taxonomy" id="1076179"/>
    <lineage>
        <taxon>unclassified sequences</taxon>
        <taxon>metagenomes</taxon>
        <taxon>ecological metagenomes</taxon>
    </lineage>
</organism>
<evidence type="ECO:0000256" key="1">
    <source>
        <dbReference type="ARBA" id="ARBA00023136"/>
    </source>
</evidence>
<protein>
    <submittedName>
        <fullName evidence="5">Uncharacterized protein</fullName>
    </submittedName>
</protein>
<comment type="caution">
    <text evidence="5">The sequence shown here is derived from an EMBL/GenBank/DDBJ whole genome shotgun (WGS) entry which is preliminary data.</text>
</comment>
<gene>
    <name evidence="5" type="ORF">SDC9_68460</name>
</gene>
<accession>A0A644Y0H4</accession>
<evidence type="ECO:0000256" key="2">
    <source>
        <dbReference type="ARBA" id="ARBA00023140"/>
    </source>
</evidence>